<organism evidence="1 2">
    <name type="scientific">Bifiguratus adelaidae</name>
    <dbReference type="NCBI Taxonomy" id="1938954"/>
    <lineage>
        <taxon>Eukaryota</taxon>
        <taxon>Fungi</taxon>
        <taxon>Fungi incertae sedis</taxon>
        <taxon>Mucoromycota</taxon>
        <taxon>Mucoromycotina</taxon>
        <taxon>Endogonomycetes</taxon>
        <taxon>Endogonales</taxon>
        <taxon>Endogonales incertae sedis</taxon>
        <taxon>Bifiguratus</taxon>
    </lineage>
</organism>
<dbReference type="AlphaFoldDB" id="A0A261Y7W3"/>
<protein>
    <recommendedName>
        <fullName evidence="3">Bacterial transcription activator effector binding domain-containing protein</fullName>
    </recommendedName>
</protein>
<dbReference type="EMBL" id="MVBO01000002">
    <property type="protein sequence ID" value="OZJ06668.1"/>
    <property type="molecule type" value="Genomic_DNA"/>
</dbReference>
<name>A0A261Y7W3_9FUNG</name>
<dbReference type="Proteomes" id="UP000242875">
    <property type="component" value="Unassembled WGS sequence"/>
</dbReference>
<dbReference type="InterPro" id="IPR011256">
    <property type="entry name" value="Reg_factor_effector_dom_sf"/>
</dbReference>
<reference evidence="1 2" key="1">
    <citation type="journal article" date="2017" name="Mycologia">
        <title>Bifiguratus adelaidae, gen. et sp. nov., a new member of Mucoromycotina in endophytic and soil-dwelling habitats.</title>
        <authorList>
            <person name="Torres-Cruz T.J."/>
            <person name="Billingsley Tobias T.L."/>
            <person name="Almatruk M."/>
            <person name="Hesse C."/>
            <person name="Kuske C.R."/>
            <person name="Desiro A."/>
            <person name="Benucci G.M."/>
            <person name="Bonito G."/>
            <person name="Stajich J.E."/>
            <person name="Dunlap C."/>
            <person name="Arnold A.E."/>
            <person name="Porras-Alfaro A."/>
        </authorList>
    </citation>
    <scope>NUCLEOTIDE SEQUENCE [LARGE SCALE GENOMIC DNA]</scope>
    <source>
        <strain evidence="1 2">AZ0501</strain>
    </source>
</reference>
<dbReference type="Gene3D" id="3.20.80.10">
    <property type="entry name" value="Regulatory factor, effector binding domain"/>
    <property type="match status" value="1"/>
</dbReference>
<accession>A0A261Y7W3</accession>
<evidence type="ECO:0000313" key="2">
    <source>
        <dbReference type="Proteomes" id="UP000242875"/>
    </source>
</evidence>
<sequence length="176" mass="20119">MSYQVVDIPERRFLVNEVIIKEHNGWKPITEAAFAYLKQFAEEAGVTLKNESKLYPDDPTDPGVPEIRFWPGYRLSDDADLEAIRSKIASAQVQPSHELAKVDFKVVTLPKQKCAVRFHDEKTDIVQKSWGGLFEALHADKDWVMDDEQHIVYSMVRDGDQPEVGYDIVVPLVPKH</sequence>
<keyword evidence="2" id="KW-1185">Reference proteome</keyword>
<evidence type="ECO:0000313" key="1">
    <source>
        <dbReference type="EMBL" id="OZJ06668.1"/>
    </source>
</evidence>
<gene>
    <name evidence="1" type="ORF">BZG36_00441</name>
</gene>
<comment type="caution">
    <text evidence="1">The sequence shown here is derived from an EMBL/GenBank/DDBJ whole genome shotgun (WGS) entry which is preliminary data.</text>
</comment>
<proteinExistence type="predicted"/>
<dbReference type="SUPFAM" id="SSF55136">
    <property type="entry name" value="Probable bacterial effector-binding domain"/>
    <property type="match status" value="1"/>
</dbReference>
<evidence type="ECO:0008006" key="3">
    <source>
        <dbReference type="Google" id="ProtNLM"/>
    </source>
</evidence>